<evidence type="ECO:0000256" key="1">
    <source>
        <dbReference type="ARBA" id="ARBA00000085"/>
    </source>
</evidence>
<keyword evidence="4" id="KW-0808">Transferase</keyword>
<evidence type="ECO:0000256" key="7">
    <source>
        <dbReference type="SAM" id="MobiDB-lite"/>
    </source>
</evidence>
<dbReference type="PANTHER" id="PTHR43304">
    <property type="entry name" value="PHYTOCHROME-LIKE PROTEIN CPH1"/>
    <property type="match status" value="1"/>
</dbReference>
<dbReference type="SUPFAM" id="SSF55874">
    <property type="entry name" value="ATPase domain of HSP90 chaperone/DNA topoisomerase II/histidine kinase"/>
    <property type="match status" value="1"/>
</dbReference>
<dbReference type="InterPro" id="IPR013656">
    <property type="entry name" value="PAS_4"/>
</dbReference>
<dbReference type="InterPro" id="IPR004358">
    <property type="entry name" value="Sig_transdc_His_kin-like_C"/>
</dbReference>
<dbReference type="PATRIC" id="fig|1166018.3.peg.3143"/>
<accession>I0K5L9</accession>
<dbReference type="PRINTS" id="PR00344">
    <property type="entry name" value="BCTRLSENSOR"/>
</dbReference>
<protein>
    <recommendedName>
        <fullName evidence="2">histidine kinase</fullName>
        <ecNumber evidence="2">2.7.13.3</ecNumber>
    </recommendedName>
</protein>
<dbReference type="PANTHER" id="PTHR43304:SF1">
    <property type="entry name" value="PAC DOMAIN-CONTAINING PROTEIN"/>
    <property type="match status" value="1"/>
</dbReference>
<dbReference type="SMART" id="SM00086">
    <property type="entry name" value="PAC"/>
    <property type="match status" value="2"/>
</dbReference>
<dbReference type="EC" id="2.7.13.3" evidence="2"/>
<keyword evidence="3" id="KW-0597">Phosphoprotein</keyword>
<feature type="compositionally biased region" description="Polar residues" evidence="7">
    <location>
        <begin position="14"/>
        <end position="25"/>
    </location>
</feature>
<feature type="domain" description="Histidine kinase" evidence="8">
    <location>
        <begin position="343"/>
        <end position="574"/>
    </location>
</feature>
<dbReference type="CDD" id="cd00082">
    <property type="entry name" value="HisKA"/>
    <property type="match status" value="1"/>
</dbReference>
<dbReference type="Pfam" id="PF00512">
    <property type="entry name" value="HisKA"/>
    <property type="match status" value="1"/>
</dbReference>
<comment type="catalytic activity">
    <reaction evidence="1">
        <text>ATP + protein L-histidine = ADP + protein N-phospho-L-histidine.</text>
        <dbReference type="EC" id="2.7.13.3"/>
    </reaction>
</comment>
<dbReference type="EMBL" id="HE796683">
    <property type="protein sequence ID" value="CCG99422.1"/>
    <property type="molecule type" value="Genomic_DNA"/>
</dbReference>
<dbReference type="SMART" id="SM00387">
    <property type="entry name" value="HATPase_c"/>
    <property type="match status" value="1"/>
</dbReference>
<dbReference type="InterPro" id="IPR000014">
    <property type="entry name" value="PAS"/>
</dbReference>
<dbReference type="Gene3D" id="1.10.287.130">
    <property type="match status" value="1"/>
</dbReference>
<dbReference type="PROSITE" id="PS50112">
    <property type="entry name" value="PAS"/>
    <property type="match status" value="1"/>
</dbReference>
<feature type="region of interest" description="Disordered" evidence="7">
    <location>
        <begin position="1"/>
        <end position="33"/>
    </location>
</feature>
<dbReference type="InterPro" id="IPR003594">
    <property type="entry name" value="HATPase_dom"/>
</dbReference>
<feature type="domain" description="PAC" evidence="10">
    <location>
        <begin position="245"/>
        <end position="300"/>
    </location>
</feature>
<dbReference type="InterPro" id="IPR000700">
    <property type="entry name" value="PAS-assoc_C"/>
</dbReference>
<evidence type="ECO:0000256" key="4">
    <source>
        <dbReference type="ARBA" id="ARBA00022679"/>
    </source>
</evidence>
<evidence type="ECO:0000256" key="3">
    <source>
        <dbReference type="ARBA" id="ARBA00022553"/>
    </source>
</evidence>
<gene>
    <name evidence="11" type="ORF">FAES_1412</name>
</gene>
<evidence type="ECO:0000259" key="8">
    <source>
        <dbReference type="PROSITE" id="PS50109"/>
    </source>
</evidence>
<dbReference type="InterPro" id="IPR005467">
    <property type="entry name" value="His_kinase_dom"/>
</dbReference>
<evidence type="ECO:0000259" key="10">
    <source>
        <dbReference type="PROSITE" id="PS50113"/>
    </source>
</evidence>
<dbReference type="InterPro" id="IPR013655">
    <property type="entry name" value="PAS_fold_3"/>
</dbReference>
<dbReference type="GO" id="GO:0000155">
    <property type="term" value="F:phosphorelay sensor kinase activity"/>
    <property type="evidence" value="ECO:0007669"/>
    <property type="project" value="InterPro"/>
</dbReference>
<dbReference type="PROSITE" id="PS50109">
    <property type="entry name" value="HIS_KIN"/>
    <property type="match status" value="1"/>
</dbReference>
<dbReference type="SMART" id="SM00388">
    <property type="entry name" value="HisKA"/>
    <property type="match status" value="1"/>
</dbReference>
<dbReference type="CDD" id="cd00130">
    <property type="entry name" value="PAS"/>
    <property type="match status" value="1"/>
</dbReference>
<dbReference type="PROSITE" id="PS50113">
    <property type="entry name" value="PAC"/>
    <property type="match status" value="2"/>
</dbReference>
<dbReference type="Proteomes" id="UP000011058">
    <property type="component" value="Chromosome"/>
</dbReference>
<dbReference type="InterPro" id="IPR003661">
    <property type="entry name" value="HisK_dim/P_dom"/>
</dbReference>
<sequence>MLDKATAPAIHSDPATTDQPLSAVSDTPAVDLPDQPAADLVIREHDDRFRAAIEAVQGILWTNNAAGEMTGEQRGWASLTGQSYDEYQGYGWAKAVHPDDAQPTIEAWQVAVQERKPFIFEHRVRVKAGHWALFSIRAVPVLNDDGSIREWVGVHTNITERRQADLALQVSQAKLQAIVSTAPVAIGLFIGRDLIIELPNQTFIDVIGRGPDIAGKPLGEVMPELAHQPFLQILDEVYTSGQLFQAFESRLQITRDGGVIDRYYNITFTPLFNEAGAVYAILDVSVDVTEQVVARQALEVSEQRYRTLSEHLEQEVAERTRELQASIQDLERSNQSLQQFAYIASHDLQEPLRKIQSFSDMLRERYGNSLGDGIEYIDRMQQSAGRMSALIKDLLAYARISTRQEAASPVSLNQVVQTTLLDLELVIDETQALITLAPLPTIQGDASQLGQLFQNLLSNALKFRRKDALGHYIPPQIQLTAQRIPASDLPTTVKPVRQTPTYHRISVSDNGIGFDQRHTDRIFQVFQRLHNRTEFTGTGIGLAICQKVVTNHGGGITAFSQPGQGATFYIYFPE</sequence>
<dbReference type="AlphaFoldDB" id="I0K5L9"/>
<dbReference type="Gene3D" id="3.30.565.10">
    <property type="entry name" value="Histidine kinase-like ATPase, C-terminal domain"/>
    <property type="match status" value="1"/>
</dbReference>
<dbReference type="Pfam" id="PF08447">
    <property type="entry name" value="PAS_3"/>
    <property type="match status" value="1"/>
</dbReference>
<name>I0K5L9_9BACT</name>
<reference evidence="11 12" key="1">
    <citation type="journal article" date="2012" name="J. Bacteriol.">
        <title>Genome Sequence of Fibrella aestuarina BUZ 2T, a Filamentous Marine Bacterium.</title>
        <authorList>
            <person name="Filippini M."/>
            <person name="Qi W."/>
            <person name="Blom J."/>
            <person name="Goesmann A."/>
            <person name="Smits T.H."/>
            <person name="Bagheri H.C."/>
        </authorList>
    </citation>
    <scope>NUCLEOTIDE SEQUENCE [LARGE SCALE GENOMIC DNA]</scope>
    <source>
        <strain evidence="12">BUZ 2T</strain>
    </source>
</reference>
<dbReference type="InterPro" id="IPR035965">
    <property type="entry name" value="PAS-like_dom_sf"/>
</dbReference>
<dbReference type="InterPro" id="IPR001610">
    <property type="entry name" value="PAC"/>
</dbReference>
<dbReference type="Pfam" id="PF08448">
    <property type="entry name" value="PAS_4"/>
    <property type="match status" value="1"/>
</dbReference>
<keyword evidence="5 11" id="KW-0418">Kinase</keyword>
<dbReference type="NCBIfam" id="TIGR00229">
    <property type="entry name" value="sensory_box"/>
    <property type="match status" value="1"/>
</dbReference>
<keyword evidence="12" id="KW-1185">Reference proteome</keyword>
<proteinExistence type="predicted"/>
<keyword evidence="6" id="KW-0175">Coiled coil</keyword>
<feature type="domain" description="PAS" evidence="9">
    <location>
        <begin position="45"/>
        <end position="115"/>
    </location>
</feature>
<dbReference type="RefSeq" id="WP_015330521.1">
    <property type="nucleotide sequence ID" value="NC_020054.1"/>
</dbReference>
<dbReference type="Pfam" id="PF02518">
    <property type="entry name" value="HATPase_c"/>
    <property type="match status" value="1"/>
</dbReference>
<organism evidence="11 12">
    <name type="scientific">Fibrella aestuarina BUZ 2</name>
    <dbReference type="NCBI Taxonomy" id="1166018"/>
    <lineage>
        <taxon>Bacteria</taxon>
        <taxon>Pseudomonadati</taxon>
        <taxon>Bacteroidota</taxon>
        <taxon>Cytophagia</taxon>
        <taxon>Cytophagales</taxon>
        <taxon>Spirosomataceae</taxon>
        <taxon>Fibrella</taxon>
    </lineage>
</organism>
<evidence type="ECO:0000256" key="6">
    <source>
        <dbReference type="SAM" id="Coils"/>
    </source>
</evidence>
<dbReference type="HOGENOM" id="CLU_000445_114_71_10"/>
<dbReference type="SUPFAM" id="SSF47384">
    <property type="entry name" value="Homodimeric domain of signal transducing histidine kinase"/>
    <property type="match status" value="1"/>
</dbReference>
<dbReference type="InterPro" id="IPR052162">
    <property type="entry name" value="Sensor_kinase/Photoreceptor"/>
</dbReference>
<evidence type="ECO:0000313" key="11">
    <source>
        <dbReference type="EMBL" id="CCG99422.1"/>
    </source>
</evidence>
<evidence type="ECO:0000259" key="9">
    <source>
        <dbReference type="PROSITE" id="PS50112"/>
    </source>
</evidence>
<evidence type="ECO:0000256" key="5">
    <source>
        <dbReference type="ARBA" id="ARBA00022777"/>
    </source>
</evidence>
<evidence type="ECO:0000313" key="12">
    <source>
        <dbReference type="Proteomes" id="UP000011058"/>
    </source>
</evidence>
<dbReference type="eggNOG" id="COG2202">
    <property type="taxonomic scope" value="Bacteria"/>
</dbReference>
<dbReference type="InterPro" id="IPR036097">
    <property type="entry name" value="HisK_dim/P_sf"/>
</dbReference>
<dbReference type="SUPFAM" id="SSF55785">
    <property type="entry name" value="PYP-like sensor domain (PAS domain)"/>
    <property type="match status" value="2"/>
</dbReference>
<feature type="coiled-coil region" evidence="6">
    <location>
        <begin position="298"/>
        <end position="333"/>
    </location>
</feature>
<dbReference type="STRING" id="1166018.FAES_1412"/>
<feature type="domain" description="PAC" evidence="10">
    <location>
        <begin position="118"/>
        <end position="170"/>
    </location>
</feature>
<dbReference type="KEGG" id="fae:FAES_1412"/>
<dbReference type="eggNOG" id="COG4251">
    <property type="taxonomic scope" value="Bacteria"/>
</dbReference>
<evidence type="ECO:0000256" key="2">
    <source>
        <dbReference type="ARBA" id="ARBA00012438"/>
    </source>
</evidence>
<dbReference type="InterPro" id="IPR036890">
    <property type="entry name" value="HATPase_C_sf"/>
</dbReference>
<dbReference type="Gene3D" id="3.30.450.20">
    <property type="entry name" value="PAS domain"/>
    <property type="match status" value="2"/>
</dbReference>
<dbReference type="OrthoDB" id="9766459at2"/>